<dbReference type="Gene3D" id="3.90.1590.10">
    <property type="entry name" value="glutathione-dependent formaldehyde- activating enzyme (gfa)"/>
    <property type="match status" value="1"/>
</dbReference>
<dbReference type="InterPro" id="IPR011057">
    <property type="entry name" value="Mss4-like_sf"/>
</dbReference>
<keyword evidence="3" id="KW-0862">Zinc</keyword>
<name>A0A382QZN0_9ZZZZ</name>
<dbReference type="GO" id="GO:0046872">
    <property type="term" value="F:metal ion binding"/>
    <property type="evidence" value="ECO:0007669"/>
    <property type="project" value="UniProtKB-KW"/>
</dbReference>
<evidence type="ECO:0000256" key="3">
    <source>
        <dbReference type="ARBA" id="ARBA00022833"/>
    </source>
</evidence>
<dbReference type="PANTHER" id="PTHR33337">
    <property type="entry name" value="GFA DOMAIN-CONTAINING PROTEIN"/>
    <property type="match status" value="1"/>
</dbReference>
<dbReference type="AlphaFoldDB" id="A0A382QZN0"/>
<dbReference type="EMBL" id="UINC01117729">
    <property type="protein sequence ID" value="SVC90360.1"/>
    <property type="molecule type" value="Genomic_DNA"/>
</dbReference>
<dbReference type="GO" id="GO:0016846">
    <property type="term" value="F:carbon-sulfur lyase activity"/>
    <property type="evidence" value="ECO:0007669"/>
    <property type="project" value="InterPro"/>
</dbReference>
<reference evidence="6" key="1">
    <citation type="submission" date="2018-05" db="EMBL/GenBank/DDBJ databases">
        <authorList>
            <person name="Lanie J.A."/>
            <person name="Ng W.-L."/>
            <person name="Kazmierczak K.M."/>
            <person name="Andrzejewski T.M."/>
            <person name="Davidsen T.M."/>
            <person name="Wayne K.J."/>
            <person name="Tettelin H."/>
            <person name="Glass J.I."/>
            <person name="Rusch D."/>
            <person name="Podicherti R."/>
            <person name="Tsui H.-C.T."/>
            <person name="Winkler M.E."/>
        </authorList>
    </citation>
    <scope>NUCLEOTIDE SEQUENCE</scope>
</reference>
<evidence type="ECO:0000256" key="1">
    <source>
        <dbReference type="ARBA" id="ARBA00005495"/>
    </source>
</evidence>
<dbReference type="Pfam" id="PF04828">
    <property type="entry name" value="GFA"/>
    <property type="match status" value="1"/>
</dbReference>
<keyword evidence="4" id="KW-0456">Lyase</keyword>
<protein>
    <recommendedName>
        <fullName evidence="5">CENP-V/GFA domain-containing protein</fullName>
    </recommendedName>
</protein>
<dbReference type="SUPFAM" id="SSF51316">
    <property type="entry name" value="Mss4-like"/>
    <property type="match status" value="1"/>
</dbReference>
<evidence type="ECO:0000256" key="4">
    <source>
        <dbReference type="ARBA" id="ARBA00023239"/>
    </source>
</evidence>
<proteinExistence type="inferred from homology"/>
<comment type="similarity">
    <text evidence="1">Belongs to the Gfa family.</text>
</comment>
<sequence length="157" mass="17557">MLMGGMSKAITGGCLCGEVNYRAVVGDSKTVAHCYCSMCRRLSGGTFVTYAEFPAKDFAYTKGQPQHFKSSDFAVRGFCGSCGCQFTFQYFGERKEITESIWITVGSMDRPDEIEPTDHIFTAEKLPWLYLDQQLAHWPGQLPWLRPGVDSPETNSK</sequence>
<evidence type="ECO:0000256" key="2">
    <source>
        <dbReference type="ARBA" id="ARBA00022723"/>
    </source>
</evidence>
<dbReference type="PROSITE" id="PS51891">
    <property type="entry name" value="CENP_V_GFA"/>
    <property type="match status" value="1"/>
</dbReference>
<dbReference type="PANTHER" id="PTHR33337:SF40">
    <property type="entry name" value="CENP-V_GFA DOMAIN-CONTAINING PROTEIN-RELATED"/>
    <property type="match status" value="1"/>
</dbReference>
<evidence type="ECO:0000259" key="5">
    <source>
        <dbReference type="PROSITE" id="PS51891"/>
    </source>
</evidence>
<keyword evidence="2" id="KW-0479">Metal-binding</keyword>
<dbReference type="InterPro" id="IPR006913">
    <property type="entry name" value="CENP-V/GFA"/>
</dbReference>
<accession>A0A382QZN0</accession>
<feature type="domain" description="CENP-V/GFA" evidence="5">
    <location>
        <begin position="10"/>
        <end position="118"/>
    </location>
</feature>
<evidence type="ECO:0000313" key="6">
    <source>
        <dbReference type="EMBL" id="SVC90360.1"/>
    </source>
</evidence>
<gene>
    <name evidence="6" type="ORF">METZ01_LOCUS343214</name>
</gene>
<organism evidence="6">
    <name type="scientific">marine metagenome</name>
    <dbReference type="NCBI Taxonomy" id="408172"/>
    <lineage>
        <taxon>unclassified sequences</taxon>
        <taxon>metagenomes</taxon>
        <taxon>ecological metagenomes</taxon>
    </lineage>
</organism>